<keyword evidence="4" id="KW-1185">Reference proteome</keyword>
<name>R7TSS3_CAPTE</name>
<dbReference type="HOGENOM" id="CLU_1344414_0_0_1"/>
<evidence type="ECO:0000313" key="2">
    <source>
        <dbReference type="EMBL" id="ELT94075.1"/>
    </source>
</evidence>
<feature type="region of interest" description="Disordered" evidence="1">
    <location>
        <begin position="1"/>
        <end position="50"/>
    </location>
</feature>
<sequence>MATDKDYIQIAKEPYSSSEYDSSNDDETSMSTSSSSSKSWEILSGPEPDLEGSIDVEALAAAAADEEPEAGSLVGSVSREAKQVLEGLRLEMRELSGGCSVIASGVDKVTTAAAEDNISGVVMISADIEVAVDFVDFKSNTDLTAADYYSRFLIIVLQGLQQQCNSQSPEPDNRPQLTSRDFKTFSQQFGFEHVVKVIKSCAMV</sequence>
<protein>
    <submittedName>
        <fullName evidence="2 3">Uncharacterized protein</fullName>
    </submittedName>
</protein>
<dbReference type="EMBL" id="KB309537">
    <property type="protein sequence ID" value="ELT94075.1"/>
    <property type="molecule type" value="Genomic_DNA"/>
</dbReference>
<reference evidence="3" key="3">
    <citation type="submission" date="2015-06" db="UniProtKB">
        <authorList>
            <consortium name="EnsemblMetazoa"/>
        </authorList>
    </citation>
    <scope>IDENTIFICATION</scope>
</reference>
<proteinExistence type="predicted"/>
<feature type="compositionally biased region" description="Low complexity" evidence="1">
    <location>
        <begin position="29"/>
        <end position="39"/>
    </location>
</feature>
<reference evidence="4" key="1">
    <citation type="submission" date="2012-12" db="EMBL/GenBank/DDBJ databases">
        <authorList>
            <person name="Hellsten U."/>
            <person name="Grimwood J."/>
            <person name="Chapman J.A."/>
            <person name="Shapiro H."/>
            <person name="Aerts A."/>
            <person name="Otillar R.P."/>
            <person name="Terry A.Y."/>
            <person name="Boore J.L."/>
            <person name="Simakov O."/>
            <person name="Marletaz F."/>
            <person name="Cho S.-J."/>
            <person name="Edsinger-Gonzales E."/>
            <person name="Havlak P."/>
            <person name="Kuo D.-H."/>
            <person name="Larsson T."/>
            <person name="Lv J."/>
            <person name="Arendt D."/>
            <person name="Savage R."/>
            <person name="Osoegawa K."/>
            <person name="de Jong P."/>
            <person name="Lindberg D.R."/>
            <person name="Seaver E.C."/>
            <person name="Weisblat D.A."/>
            <person name="Putnam N.H."/>
            <person name="Grigoriev I.V."/>
            <person name="Rokhsar D.S."/>
        </authorList>
    </citation>
    <scope>NUCLEOTIDE SEQUENCE</scope>
    <source>
        <strain evidence="4">I ESC-2004</strain>
    </source>
</reference>
<dbReference type="AlphaFoldDB" id="R7TSS3"/>
<evidence type="ECO:0000313" key="3">
    <source>
        <dbReference type="EnsemblMetazoa" id="CapteP214047"/>
    </source>
</evidence>
<evidence type="ECO:0000256" key="1">
    <source>
        <dbReference type="SAM" id="MobiDB-lite"/>
    </source>
</evidence>
<gene>
    <name evidence="2" type="ORF">CAPTEDRAFT_214047</name>
</gene>
<dbReference type="EMBL" id="AMQN01000296">
    <property type="status" value="NOT_ANNOTATED_CDS"/>
    <property type="molecule type" value="Genomic_DNA"/>
</dbReference>
<accession>R7TSS3</accession>
<evidence type="ECO:0000313" key="4">
    <source>
        <dbReference type="Proteomes" id="UP000014760"/>
    </source>
</evidence>
<dbReference type="EMBL" id="AMQN01000295">
    <property type="status" value="NOT_ANNOTATED_CDS"/>
    <property type="molecule type" value="Genomic_DNA"/>
</dbReference>
<dbReference type="EnsemblMetazoa" id="CapteT214047">
    <property type="protein sequence ID" value="CapteP214047"/>
    <property type="gene ID" value="CapteG214047"/>
</dbReference>
<dbReference type="Proteomes" id="UP000014760">
    <property type="component" value="Unassembled WGS sequence"/>
</dbReference>
<reference evidence="2 4" key="2">
    <citation type="journal article" date="2013" name="Nature">
        <title>Insights into bilaterian evolution from three spiralian genomes.</title>
        <authorList>
            <person name="Simakov O."/>
            <person name="Marletaz F."/>
            <person name="Cho S.J."/>
            <person name="Edsinger-Gonzales E."/>
            <person name="Havlak P."/>
            <person name="Hellsten U."/>
            <person name="Kuo D.H."/>
            <person name="Larsson T."/>
            <person name="Lv J."/>
            <person name="Arendt D."/>
            <person name="Savage R."/>
            <person name="Osoegawa K."/>
            <person name="de Jong P."/>
            <person name="Grimwood J."/>
            <person name="Chapman J.A."/>
            <person name="Shapiro H."/>
            <person name="Aerts A."/>
            <person name="Otillar R.P."/>
            <person name="Terry A.Y."/>
            <person name="Boore J.L."/>
            <person name="Grigoriev I.V."/>
            <person name="Lindberg D.R."/>
            <person name="Seaver E.C."/>
            <person name="Weisblat D.A."/>
            <person name="Putnam N.H."/>
            <person name="Rokhsar D.S."/>
        </authorList>
    </citation>
    <scope>NUCLEOTIDE SEQUENCE</scope>
    <source>
        <strain evidence="2 4">I ESC-2004</strain>
    </source>
</reference>
<organism evidence="2">
    <name type="scientific">Capitella teleta</name>
    <name type="common">Polychaete worm</name>
    <dbReference type="NCBI Taxonomy" id="283909"/>
    <lineage>
        <taxon>Eukaryota</taxon>
        <taxon>Metazoa</taxon>
        <taxon>Spiralia</taxon>
        <taxon>Lophotrochozoa</taxon>
        <taxon>Annelida</taxon>
        <taxon>Polychaeta</taxon>
        <taxon>Sedentaria</taxon>
        <taxon>Scolecida</taxon>
        <taxon>Capitellidae</taxon>
        <taxon>Capitella</taxon>
    </lineage>
</organism>